<name>A0AA35RV02_GEOBA</name>
<proteinExistence type="predicted"/>
<evidence type="ECO:0000313" key="3">
    <source>
        <dbReference type="Proteomes" id="UP001174909"/>
    </source>
</evidence>
<dbReference type="InterPro" id="IPR038740">
    <property type="entry name" value="BioF2-like_GNAT_dom"/>
</dbReference>
<comment type="caution">
    <text evidence="2">The sequence shown here is derived from an EMBL/GenBank/DDBJ whole genome shotgun (WGS) entry which is preliminary data.</text>
</comment>
<dbReference type="EMBL" id="CASHTH010001687">
    <property type="protein sequence ID" value="CAI8018245.1"/>
    <property type="molecule type" value="Genomic_DNA"/>
</dbReference>
<evidence type="ECO:0000259" key="1">
    <source>
        <dbReference type="Pfam" id="PF13480"/>
    </source>
</evidence>
<feature type="domain" description="BioF2-like acetyltransferase" evidence="1">
    <location>
        <begin position="170"/>
        <end position="312"/>
    </location>
</feature>
<gene>
    <name evidence="2" type="ORF">GBAR_LOCUS11044</name>
</gene>
<keyword evidence="3" id="KW-1185">Reference proteome</keyword>
<protein>
    <recommendedName>
        <fullName evidence="1">BioF2-like acetyltransferase domain-containing protein</fullName>
    </recommendedName>
</protein>
<evidence type="ECO:0000313" key="2">
    <source>
        <dbReference type="EMBL" id="CAI8018245.1"/>
    </source>
</evidence>
<dbReference type="SUPFAM" id="SSF55729">
    <property type="entry name" value="Acyl-CoA N-acyltransferases (Nat)"/>
    <property type="match status" value="1"/>
</dbReference>
<accession>A0AA35RV02</accession>
<dbReference type="AlphaFoldDB" id="A0AA35RV02"/>
<sequence length="331" mass="37562">MTSTSPATPITSFDEVRQQWQELLGRSVVNNLYITPEWQELWWSAFQNGRSLAGFYLTDAAGQLTALASLSRCGDNFSFVGNSDTFDYNDFVIARGTEPAFFPALLDAIDSGGGRQLDLYSVGEDSPTLAMLPELARARGYSVDIAEEDVAPRIDLPATWDDYLAGLSKKDRHELRRKLRRLEAHENWRWFCVSDPAEAADRTDTFLALMRDSDPAKAEFLTADREAFFRRLIAATAAQGVLRLFFLEMDDKPVAASLCLDYDGVRMLYNSGHDTEYRYYSVGLLLHALCLRDALEGGYRYFDFLRGNEPYKYRLGGHDHHLYRITLERPG</sequence>
<organism evidence="2 3">
    <name type="scientific">Geodia barretti</name>
    <name type="common">Barrett's horny sponge</name>
    <dbReference type="NCBI Taxonomy" id="519541"/>
    <lineage>
        <taxon>Eukaryota</taxon>
        <taxon>Metazoa</taxon>
        <taxon>Porifera</taxon>
        <taxon>Demospongiae</taxon>
        <taxon>Heteroscleromorpha</taxon>
        <taxon>Tetractinellida</taxon>
        <taxon>Astrophorina</taxon>
        <taxon>Geodiidae</taxon>
        <taxon>Geodia</taxon>
    </lineage>
</organism>
<dbReference type="Gene3D" id="3.40.630.30">
    <property type="match status" value="1"/>
</dbReference>
<dbReference type="Proteomes" id="UP001174909">
    <property type="component" value="Unassembled WGS sequence"/>
</dbReference>
<dbReference type="InterPro" id="IPR016181">
    <property type="entry name" value="Acyl_CoA_acyltransferase"/>
</dbReference>
<dbReference type="Pfam" id="PF13480">
    <property type="entry name" value="Acetyltransf_6"/>
    <property type="match status" value="1"/>
</dbReference>
<reference evidence="2" key="1">
    <citation type="submission" date="2023-03" db="EMBL/GenBank/DDBJ databases">
        <authorList>
            <person name="Steffen K."/>
            <person name="Cardenas P."/>
        </authorList>
    </citation>
    <scope>NUCLEOTIDE SEQUENCE</scope>
</reference>